<dbReference type="InterPro" id="IPR036291">
    <property type="entry name" value="NAD(P)-bd_dom_sf"/>
</dbReference>
<dbReference type="EMBL" id="CABFVH010000013">
    <property type="protein sequence ID" value="VUF12764.1"/>
    <property type="molecule type" value="Genomic_DNA"/>
</dbReference>
<dbReference type="GO" id="GO:0047733">
    <property type="term" value="F:CDP-glucose 4,6-dehydratase activity"/>
    <property type="evidence" value="ECO:0007669"/>
    <property type="project" value="UniProtKB-EC"/>
</dbReference>
<reference evidence="6 7" key="1">
    <citation type="submission" date="2019-06" db="EMBL/GenBank/DDBJ databases">
        <authorList>
            <person name="Rodrigo-Torres L."/>
            <person name="Arahal R. D."/>
            <person name="Lucena T."/>
        </authorList>
    </citation>
    <scope>NUCLEOTIDE SEQUENCE [LARGE SCALE GENOMIC DNA]</scope>
    <source>
        <strain evidence="6 7">SW08-7</strain>
    </source>
</reference>
<dbReference type="PANTHER" id="PTHR43000">
    <property type="entry name" value="DTDP-D-GLUCOSE 4,6-DEHYDRATASE-RELATED"/>
    <property type="match status" value="1"/>
</dbReference>
<dbReference type="AlphaFoldDB" id="A0A564FY12"/>
<keyword evidence="6" id="KW-0456">Lyase</keyword>
<protein>
    <submittedName>
        <fullName evidence="6">CDP-glucose 4,6-dehydratase</fullName>
        <ecNumber evidence="6">4.2.1.45</ecNumber>
    </submittedName>
</protein>
<reference evidence="5" key="2">
    <citation type="journal article" date="2021" name="Front. Microbiol.">
        <title>Comprehensive Comparative Genomics and Phenotyping of Methylobacterium Species.</title>
        <authorList>
            <person name="Alessa O."/>
            <person name="Ogura Y."/>
            <person name="Fujitani Y."/>
            <person name="Takami H."/>
            <person name="Hayashi T."/>
            <person name="Sahin N."/>
            <person name="Tani A."/>
        </authorList>
    </citation>
    <scope>NUCLEOTIDE SEQUENCE</scope>
    <source>
        <strain evidence="5">DSM 22415</strain>
    </source>
</reference>
<evidence type="ECO:0000259" key="4">
    <source>
        <dbReference type="Pfam" id="PF01370"/>
    </source>
</evidence>
<comment type="pathway">
    <text evidence="1">Bacterial outer membrane biogenesis; LPS O-antigen biosynthesis.</text>
</comment>
<evidence type="ECO:0000256" key="2">
    <source>
        <dbReference type="ARBA" id="ARBA00007637"/>
    </source>
</evidence>
<sequence>MAGGLPDPAFWAGRRVLLTGHTGFKGAWAALWLHALGARVHGFSDGPLPGRSLYADAGPLPLASDGRGDIRDAAATREAVARREPEVVIHLAAQSLVRASYAEPAATFAANLMGTVHLLEAVRGLGGACPVIVVTSDKCYENRETGRAHVEGDPLGGHDPYSASKACAEIAALAYARSFGAAGRLRVATARAGNVVGGGDWAADRLVPDLARGLMAGRPVPIRNPGAVRPWQHVLEPLCGYLLLAERAATGEGASGESGPVSGEAWNFGPDAGSEATVGTVAETFCRLWGRPEGWQAVPEPGAPHEAHLLHLESAKARARLGWAPRWDLDQALAASVALYRADLSGADLRRLALGQIADYTNHPASPVGGAVAQARPSTARLTA</sequence>
<gene>
    <name evidence="6" type="primary">rfbG</name>
    <name evidence="5" type="ORF">IFDJLNFL_0307</name>
    <name evidence="6" type="ORF">MTDSW087_02458</name>
</gene>
<dbReference type="OrthoDB" id="9801785at2"/>
<comment type="similarity">
    <text evidence="2">Belongs to the NAD(P)-dependent epimerase/dehydratase family.</text>
</comment>
<dbReference type="InterPro" id="IPR013445">
    <property type="entry name" value="CDP_4_6_deHydtase"/>
</dbReference>
<proteinExistence type="inferred from homology"/>
<evidence type="ECO:0000313" key="8">
    <source>
        <dbReference type="Proteomes" id="UP001055303"/>
    </source>
</evidence>
<dbReference type="InterPro" id="IPR001509">
    <property type="entry name" value="Epimerase_deHydtase"/>
</dbReference>
<dbReference type="EC" id="4.2.1.45" evidence="6"/>
<dbReference type="Gene3D" id="3.90.25.10">
    <property type="entry name" value="UDP-galactose 4-epimerase, domain 1"/>
    <property type="match status" value="1"/>
</dbReference>
<dbReference type="EMBL" id="BPQI01000006">
    <property type="protein sequence ID" value="GJD54436.1"/>
    <property type="molecule type" value="Genomic_DNA"/>
</dbReference>
<dbReference type="Proteomes" id="UP001055303">
    <property type="component" value="Unassembled WGS sequence"/>
</dbReference>
<feature type="region of interest" description="Disordered" evidence="3">
    <location>
        <begin position="365"/>
        <end position="384"/>
    </location>
</feature>
<dbReference type="Gene3D" id="3.40.50.720">
    <property type="entry name" value="NAD(P)-binding Rossmann-like Domain"/>
    <property type="match status" value="1"/>
</dbReference>
<dbReference type="Pfam" id="PF01370">
    <property type="entry name" value="Epimerase"/>
    <property type="match status" value="1"/>
</dbReference>
<keyword evidence="8" id="KW-1185">Reference proteome</keyword>
<organism evidence="6 7">
    <name type="scientific">Methylobacterium dankookense</name>
    <dbReference type="NCBI Taxonomy" id="560405"/>
    <lineage>
        <taxon>Bacteria</taxon>
        <taxon>Pseudomonadati</taxon>
        <taxon>Pseudomonadota</taxon>
        <taxon>Alphaproteobacteria</taxon>
        <taxon>Hyphomicrobiales</taxon>
        <taxon>Methylobacteriaceae</taxon>
        <taxon>Methylobacterium</taxon>
    </lineage>
</organism>
<name>A0A564FY12_9HYPH</name>
<feature type="domain" description="NAD-dependent epimerase/dehydratase" evidence="4">
    <location>
        <begin position="16"/>
        <end position="251"/>
    </location>
</feature>
<evidence type="ECO:0000256" key="1">
    <source>
        <dbReference type="ARBA" id="ARBA00005125"/>
    </source>
</evidence>
<evidence type="ECO:0000256" key="3">
    <source>
        <dbReference type="SAM" id="MobiDB-lite"/>
    </source>
</evidence>
<dbReference type="Proteomes" id="UP000401717">
    <property type="component" value="Unassembled WGS sequence"/>
</dbReference>
<evidence type="ECO:0000313" key="6">
    <source>
        <dbReference type="EMBL" id="VUF12764.1"/>
    </source>
</evidence>
<accession>A0A564FY12</accession>
<dbReference type="SUPFAM" id="SSF51735">
    <property type="entry name" value="NAD(P)-binding Rossmann-fold domains"/>
    <property type="match status" value="1"/>
</dbReference>
<dbReference type="NCBIfam" id="TIGR02622">
    <property type="entry name" value="CDP_4_6_dhtase"/>
    <property type="match status" value="1"/>
</dbReference>
<evidence type="ECO:0000313" key="7">
    <source>
        <dbReference type="Proteomes" id="UP000401717"/>
    </source>
</evidence>
<evidence type="ECO:0000313" key="5">
    <source>
        <dbReference type="EMBL" id="GJD54436.1"/>
    </source>
</evidence>
<reference evidence="5" key="3">
    <citation type="submission" date="2021-08" db="EMBL/GenBank/DDBJ databases">
        <authorList>
            <person name="Tani A."/>
            <person name="Ola A."/>
            <person name="Ogura Y."/>
            <person name="Katsura K."/>
            <person name="Hayashi T."/>
        </authorList>
    </citation>
    <scope>NUCLEOTIDE SEQUENCE</scope>
    <source>
        <strain evidence="5">DSM 22415</strain>
    </source>
</reference>